<evidence type="ECO:0000313" key="3">
    <source>
        <dbReference type="Proteomes" id="UP000177954"/>
    </source>
</evidence>
<gene>
    <name evidence="2" type="ORF">A3J04_00015</name>
</gene>
<dbReference type="AlphaFoldDB" id="A0A1G2H1B0"/>
<dbReference type="STRING" id="1802129.A3J04_00015"/>
<keyword evidence="1" id="KW-1133">Transmembrane helix</keyword>
<dbReference type="EMBL" id="MHNZ01000025">
    <property type="protein sequence ID" value="OGZ56159.1"/>
    <property type="molecule type" value="Genomic_DNA"/>
</dbReference>
<comment type="caution">
    <text evidence="2">The sequence shown here is derived from an EMBL/GenBank/DDBJ whole genome shotgun (WGS) entry which is preliminary data.</text>
</comment>
<protein>
    <submittedName>
        <fullName evidence="2">Uncharacterized protein</fullName>
    </submittedName>
</protein>
<feature type="transmembrane region" description="Helical" evidence="1">
    <location>
        <begin position="108"/>
        <end position="131"/>
    </location>
</feature>
<evidence type="ECO:0000256" key="1">
    <source>
        <dbReference type="SAM" id="Phobius"/>
    </source>
</evidence>
<reference evidence="2 3" key="1">
    <citation type="journal article" date="2016" name="Nat. Commun.">
        <title>Thousands of microbial genomes shed light on interconnected biogeochemical processes in an aquifer system.</title>
        <authorList>
            <person name="Anantharaman K."/>
            <person name="Brown C.T."/>
            <person name="Hug L.A."/>
            <person name="Sharon I."/>
            <person name="Castelle C.J."/>
            <person name="Probst A.J."/>
            <person name="Thomas B.C."/>
            <person name="Singh A."/>
            <person name="Wilkins M.J."/>
            <person name="Karaoz U."/>
            <person name="Brodie E.L."/>
            <person name="Williams K.H."/>
            <person name="Hubbard S.S."/>
            <person name="Banfield J.F."/>
        </authorList>
    </citation>
    <scope>NUCLEOTIDE SEQUENCE [LARGE SCALE GENOMIC DNA]</scope>
</reference>
<feature type="transmembrane region" description="Helical" evidence="1">
    <location>
        <begin position="40"/>
        <end position="65"/>
    </location>
</feature>
<feature type="transmembrane region" description="Helical" evidence="1">
    <location>
        <begin position="77"/>
        <end position="96"/>
    </location>
</feature>
<name>A0A1G2H1B0_9BACT</name>
<accession>A0A1G2H1B0</accession>
<sequence>MKIFIAISIILFNILCLLLLAALLVPDVFSEGFIGVSRNTQIALLVVFFSALVPIIFALSTFALSFKETAGKIMKKLPMIILATLFVIGLILLFAARPWECRGDACSGVAFATVPLIVIVYAFFQSLFAVLLSYMIRTGRGMLALTLLISLCIVTLSPFVYITAKSMQRAAENRERLKSEQSFERELEGDENLVYPLE</sequence>
<organism evidence="2 3">
    <name type="scientific">Candidatus Ryanbacteria bacterium RIFCSPLOWO2_02_FULL_47_14</name>
    <dbReference type="NCBI Taxonomy" id="1802129"/>
    <lineage>
        <taxon>Bacteria</taxon>
        <taxon>Candidatus Ryaniibacteriota</taxon>
    </lineage>
</organism>
<evidence type="ECO:0000313" key="2">
    <source>
        <dbReference type="EMBL" id="OGZ56159.1"/>
    </source>
</evidence>
<keyword evidence="1" id="KW-0812">Transmembrane</keyword>
<keyword evidence="1" id="KW-0472">Membrane</keyword>
<feature type="transmembrane region" description="Helical" evidence="1">
    <location>
        <begin position="143"/>
        <end position="164"/>
    </location>
</feature>
<proteinExistence type="predicted"/>
<dbReference type="Proteomes" id="UP000177954">
    <property type="component" value="Unassembled WGS sequence"/>
</dbReference>